<feature type="compositionally biased region" description="Low complexity" evidence="1">
    <location>
        <begin position="29"/>
        <end position="39"/>
    </location>
</feature>
<feature type="compositionally biased region" description="Low complexity" evidence="1">
    <location>
        <begin position="190"/>
        <end position="203"/>
    </location>
</feature>
<feature type="compositionally biased region" description="Basic and acidic residues" evidence="1">
    <location>
        <begin position="210"/>
        <end position="219"/>
    </location>
</feature>
<name>A0A2A9N874_9AGAR</name>
<evidence type="ECO:0000256" key="1">
    <source>
        <dbReference type="SAM" id="MobiDB-lite"/>
    </source>
</evidence>
<feature type="compositionally biased region" description="Low complexity" evidence="1">
    <location>
        <begin position="152"/>
        <end position="183"/>
    </location>
</feature>
<evidence type="ECO:0000313" key="2">
    <source>
        <dbReference type="EMBL" id="PFH45184.1"/>
    </source>
</evidence>
<evidence type="ECO:0000313" key="3">
    <source>
        <dbReference type="Proteomes" id="UP000242287"/>
    </source>
</evidence>
<dbReference type="OrthoDB" id="3237291at2759"/>
<sequence>MSSDSAALHLAGLSRAGSRPTTPSDLHASSEGFQSPSSSEYTSLQIPDTPISPLVEPEPERAEREEDSSWSCSVPLPDSPDTLDAHMVTEHTQTPSAITVEMVVEEPSPPDTNEDTEYIPRPSRSSISTLVPIVSAVPVISIPDEEPATSQPHVPIVSLSPPPSSEDITFSESSSVPEEFVSSQQDEQIVPTEPSPTTTVHPSSPSPASPDHEPLHEVDASVDVEDRFIDVTNSGNTSITETVTDVLNDYTTSPEKNKSVDMSPALPLSANHTP</sequence>
<dbReference type="Proteomes" id="UP000242287">
    <property type="component" value="Unassembled WGS sequence"/>
</dbReference>
<feature type="region of interest" description="Disordered" evidence="1">
    <location>
        <begin position="144"/>
        <end position="219"/>
    </location>
</feature>
<accession>A0A2A9N874</accession>
<keyword evidence="3" id="KW-1185">Reference proteome</keyword>
<reference evidence="2 3" key="1">
    <citation type="submission" date="2014-02" db="EMBL/GenBank/DDBJ databases">
        <title>Transposable element dynamics among asymbiotic and ectomycorrhizal Amanita fungi.</title>
        <authorList>
            <consortium name="DOE Joint Genome Institute"/>
            <person name="Hess J."/>
            <person name="Skrede I."/>
            <person name="Wolfe B."/>
            <person name="LaButti K."/>
            <person name="Ohm R.A."/>
            <person name="Grigoriev I.V."/>
            <person name="Pringle A."/>
        </authorList>
    </citation>
    <scope>NUCLEOTIDE SEQUENCE [LARGE SCALE GENOMIC DNA]</scope>
    <source>
        <strain evidence="2 3">SKay4041</strain>
    </source>
</reference>
<protein>
    <submittedName>
        <fullName evidence="2">Uncharacterized protein</fullName>
    </submittedName>
</protein>
<organism evidence="2 3">
    <name type="scientific">Amanita thiersii Skay4041</name>
    <dbReference type="NCBI Taxonomy" id="703135"/>
    <lineage>
        <taxon>Eukaryota</taxon>
        <taxon>Fungi</taxon>
        <taxon>Dikarya</taxon>
        <taxon>Basidiomycota</taxon>
        <taxon>Agaricomycotina</taxon>
        <taxon>Agaricomycetes</taxon>
        <taxon>Agaricomycetidae</taxon>
        <taxon>Agaricales</taxon>
        <taxon>Pluteineae</taxon>
        <taxon>Amanitaceae</taxon>
        <taxon>Amanita</taxon>
    </lineage>
</organism>
<feature type="region of interest" description="Disordered" evidence="1">
    <location>
        <begin position="250"/>
        <end position="274"/>
    </location>
</feature>
<dbReference type="EMBL" id="KZ302511">
    <property type="protein sequence ID" value="PFH45184.1"/>
    <property type="molecule type" value="Genomic_DNA"/>
</dbReference>
<proteinExistence type="predicted"/>
<feature type="region of interest" description="Disordered" evidence="1">
    <location>
        <begin position="1"/>
        <end position="95"/>
    </location>
</feature>
<dbReference type="AlphaFoldDB" id="A0A2A9N874"/>
<gene>
    <name evidence="2" type="ORF">AMATHDRAFT_9823</name>
</gene>